<dbReference type="InterPro" id="IPR029039">
    <property type="entry name" value="Flavoprotein-like_sf"/>
</dbReference>
<dbReference type="EMBL" id="HBIP01006960">
    <property type="protein sequence ID" value="CAE0488574.1"/>
    <property type="molecule type" value="Transcribed_RNA"/>
</dbReference>
<comment type="catalytic activity">
    <reaction evidence="14">
        <text>N(1)-methylguanosine(37) in tRNA(Phe) + pyruvate + S-adenosyl-L-methionine = 4-demethylwyosine(37) in tRNA(Phe) + 5'-deoxyadenosine + L-methionine + CO2 + H2O</text>
        <dbReference type="Rhea" id="RHEA:36347"/>
        <dbReference type="Rhea" id="RHEA-COMP:10164"/>
        <dbReference type="Rhea" id="RHEA-COMP:10165"/>
        <dbReference type="ChEBI" id="CHEBI:15361"/>
        <dbReference type="ChEBI" id="CHEBI:15377"/>
        <dbReference type="ChEBI" id="CHEBI:16526"/>
        <dbReference type="ChEBI" id="CHEBI:17319"/>
        <dbReference type="ChEBI" id="CHEBI:57844"/>
        <dbReference type="ChEBI" id="CHEBI:59789"/>
        <dbReference type="ChEBI" id="CHEBI:64315"/>
        <dbReference type="ChEBI" id="CHEBI:73542"/>
        <dbReference type="EC" id="4.1.3.44"/>
    </reaction>
</comment>
<keyword evidence="7" id="KW-0819">tRNA processing</keyword>
<dbReference type="Gene3D" id="3.20.20.70">
    <property type="entry name" value="Aldolase class I"/>
    <property type="match status" value="1"/>
</dbReference>
<evidence type="ECO:0000256" key="11">
    <source>
        <dbReference type="ARBA" id="ARBA00023014"/>
    </source>
</evidence>
<comment type="cofactor">
    <cofactor evidence="1">
        <name>[4Fe-4S] cluster</name>
        <dbReference type="ChEBI" id="CHEBI:49883"/>
    </cofactor>
</comment>
<dbReference type="InterPro" id="IPR013917">
    <property type="entry name" value="tRNA_wybutosine-synth"/>
</dbReference>
<dbReference type="Pfam" id="PF08608">
    <property type="entry name" value="Wyosine_form"/>
    <property type="match status" value="1"/>
</dbReference>
<keyword evidence="6" id="KW-0949">S-adenosyl-L-methionine</keyword>
<evidence type="ECO:0000256" key="14">
    <source>
        <dbReference type="ARBA" id="ARBA00049466"/>
    </source>
</evidence>
<feature type="region of interest" description="Disordered" evidence="15">
    <location>
        <begin position="933"/>
        <end position="954"/>
    </location>
</feature>
<evidence type="ECO:0000313" key="19">
    <source>
        <dbReference type="EMBL" id="CAE0488574.1"/>
    </source>
</evidence>
<evidence type="ECO:0000256" key="5">
    <source>
        <dbReference type="ARBA" id="ARBA00022485"/>
    </source>
</evidence>
<evidence type="ECO:0000256" key="15">
    <source>
        <dbReference type="SAM" id="MobiDB-lite"/>
    </source>
</evidence>
<gene>
    <name evidence="19" type="ORF">DTER00134_LOCUS3638</name>
</gene>
<evidence type="ECO:0000256" key="6">
    <source>
        <dbReference type="ARBA" id="ARBA00022691"/>
    </source>
</evidence>
<dbReference type="Pfam" id="PF04055">
    <property type="entry name" value="Radical_SAM"/>
    <property type="match status" value="1"/>
</dbReference>
<evidence type="ECO:0000256" key="10">
    <source>
        <dbReference type="ARBA" id="ARBA00023004"/>
    </source>
</evidence>
<accession>A0A7S3VJ08</accession>
<comment type="similarity">
    <text evidence="3">Belongs to the TYW1 family.</text>
</comment>
<evidence type="ECO:0000259" key="17">
    <source>
        <dbReference type="PROSITE" id="PS50902"/>
    </source>
</evidence>
<proteinExistence type="inferred from homology"/>
<feature type="compositionally biased region" description="Pro residues" evidence="15">
    <location>
        <begin position="944"/>
        <end position="954"/>
    </location>
</feature>
<feature type="region of interest" description="Disordered" evidence="15">
    <location>
        <begin position="316"/>
        <end position="434"/>
    </location>
</feature>
<dbReference type="InterPro" id="IPR001094">
    <property type="entry name" value="Flavdoxin-like"/>
</dbReference>
<dbReference type="SUPFAM" id="SSF52218">
    <property type="entry name" value="Flavoproteins"/>
    <property type="match status" value="1"/>
</dbReference>
<evidence type="ECO:0000256" key="9">
    <source>
        <dbReference type="ARBA" id="ARBA00022741"/>
    </source>
</evidence>
<feature type="compositionally biased region" description="Low complexity" evidence="15">
    <location>
        <begin position="412"/>
        <end position="424"/>
    </location>
</feature>
<evidence type="ECO:0000256" key="1">
    <source>
        <dbReference type="ARBA" id="ARBA00001966"/>
    </source>
</evidence>
<dbReference type="GO" id="GO:0010181">
    <property type="term" value="F:FMN binding"/>
    <property type="evidence" value="ECO:0007669"/>
    <property type="project" value="InterPro"/>
</dbReference>
<evidence type="ECO:0000256" key="4">
    <source>
        <dbReference type="ARBA" id="ARBA00012821"/>
    </source>
</evidence>
<dbReference type="PROSITE" id="PS51918">
    <property type="entry name" value="RADICAL_SAM"/>
    <property type="match status" value="1"/>
</dbReference>
<dbReference type="SFLD" id="SFLDG01071">
    <property type="entry name" value="tRNA_wybutosine-synthesizing"/>
    <property type="match status" value="1"/>
</dbReference>
<dbReference type="Gene3D" id="3.40.50.360">
    <property type="match status" value="1"/>
</dbReference>
<feature type="compositionally biased region" description="Low complexity" evidence="15">
    <location>
        <begin position="816"/>
        <end position="846"/>
    </location>
</feature>
<dbReference type="SUPFAM" id="SSF102114">
    <property type="entry name" value="Radical SAM enzymes"/>
    <property type="match status" value="1"/>
</dbReference>
<organism evidence="19">
    <name type="scientific">Dunaliella tertiolecta</name>
    <name type="common">Green alga</name>
    <dbReference type="NCBI Taxonomy" id="3047"/>
    <lineage>
        <taxon>Eukaryota</taxon>
        <taxon>Viridiplantae</taxon>
        <taxon>Chlorophyta</taxon>
        <taxon>core chlorophytes</taxon>
        <taxon>Chlorophyceae</taxon>
        <taxon>CS clade</taxon>
        <taxon>Chlamydomonadales</taxon>
        <taxon>Dunaliellaceae</taxon>
        <taxon>Dunaliella</taxon>
    </lineage>
</organism>
<dbReference type="InterPro" id="IPR034556">
    <property type="entry name" value="tRNA_wybutosine-synthase"/>
</dbReference>
<dbReference type="SFLD" id="SFLDS00029">
    <property type="entry name" value="Radical_SAM"/>
    <property type="match status" value="1"/>
</dbReference>
<keyword evidence="9" id="KW-0547">Nucleotide-binding</keyword>
<dbReference type="AlphaFoldDB" id="A0A7S3VJ08"/>
<evidence type="ECO:0000259" key="18">
    <source>
        <dbReference type="PROSITE" id="PS51918"/>
    </source>
</evidence>
<feature type="compositionally biased region" description="Low complexity" evidence="15">
    <location>
        <begin position="325"/>
        <end position="338"/>
    </location>
</feature>
<evidence type="ECO:0000256" key="7">
    <source>
        <dbReference type="ARBA" id="ARBA00022694"/>
    </source>
</evidence>
<dbReference type="UniPathway" id="UPA00375"/>
<feature type="signal peptide" evidence="16">
    <location>
        <begin position="1"/>
        <end position="19"/>
    </location>
</feature>
<protein>
    <recommendedName>
        <fullName evidence="4">tRNA 4-demethylwyosine synthase (AdoMet-dependent)</fullName>
        <ecNumber evidence="4">4.1.3.44</ecNumber>
    </recommendedName>
</protein>
<dbReference type="EC" id="4.1.3.44" evidence="4"/>
<evidence type="ECO:0000256" key="2">
    <source>
        <dbReference type="ARBA" id="ARBA00004797"/>
    </source>
</evidence>
<dbReference type="Pfam" id="PF00258">
    <property type="entry name" value="Flavodoxin_1"/>
    <property type="match status" value="1"/>
</dbReference>
<dbReference type="InterPro" id="IPR013785">
    <property type="entry name" value="Aldolase_TIM"/>
</dbReference>
<dbReference type="GO" id="GO:0102521">
    <property type="term" value="F:tRNA-4-demethylwyosine synthase activity"/>
    <property type="evidence" value="ECO:0007669"/>
    <property type="project" value="UniProtKB-EC"/>
</dbReference>
<dbReference type="CDD" id="cd01335">
    <property type="entry name" value="Radical_SAM"/>
    <property type="match status" value="1"/>
</dbReference>
<dbReference type="PROSITE" id="PS50902">
    <property type="entry name" value="FLAVODOXIN_LIKE"/>
    <property type="match status" value="1"/>
</dbReference>
<feature type="region of interest" description="Disordered" evidence="15">
    <location>
        <begin position="160"/>
        <end position="199"/>
    </location>
</feature>
<dbReference type="GO" id="GO:0046872">
    <property type="term" value="F:metal ion binding"/>
    <property type="evidence" value="ECO:0007669"/>
    <property type="project" value="UniProtKB-KW"/>
</dbReference>
<dbReference type="GO" id="GO:0051539">
    <property type="term" value="F:4 iron, 4 sulfur cluster binding"/>
    <property type="evidence" value="ECO:0007669"/>
    <property type="project" value="UniProtKB-KW"/>
</dbReference>
<keyword evidence="11" id="KW-0411">Iron-sulfur</keyword>
<feature type="compositionally biased region" description="Gly residues" evidence="15">
    <location>
        <begin position="357"/>
        <end position="366"/>
    </location>
</feature>
<keyword evidence="16" id="KW-0732">Signal</keyword>
<dbReference type="SFLD" id="SFLDF00284">
    <property type="entry name" value="tRNA_wybutosine-synthesizing"/>
    <property type="match status" value="1"/>
</dbReference>
<feature type="domain" description="Radical SAM core" evidence="18">
    <location>
        <begin position="480"/>
        <end position="719"/>
    </location>
</feature>
<comment type="function">
    <text evidence="13">Probable component of the wybutosine biosynthesis pathway. Wybutosine is a hyper modified guanosine with a tricyclic base found at the 3'-position adjacent to the anticodon of eukaryotic phenylalanine tRNA. Catalyzes the condensation of N-methylguanine with 2 carbon atoms from pyruvate to form the tricyclic 4-demethylwyosine, an intermediate in wybutosine biosynthesis.</text>
</comment>
<sequence>MDLLQAAGFLAAPFALLSAASRLSLVTPEEPSHTAADTDEHASAAISASGCCQGGGREAVNGHNCCKSEQAATSALKEGCSCTSGNAVSQQASGCGCASLGQPAAANSKGVQHVRILYGSQLGTARRFAEQLAVACAAAGLPDVCCWDMAACDHEVLLSPPTTSSSSISTAHDCGDKNSSSHNSTGAQHQQQQQGGGGGLAPGTAVLVVVSTYEGGSPPETAKWFCRGLEECSSDFRVGKAALSHLYGFAVFGCGNSLYKELGNFNACALRLDAALSGLGAPRLGRVAMGDEDNGSMDTAFKAWTSARITKLLQSLHGEDRRPKQQQQSQGGAASSSQGDDDDDEIEAEEEEDEMSEGGGDAGSGGEVDMEDLAGRTGPAAHSSGPLSPRHGGGAGPRSSNRKKSRPPGGPAAPAGQGNHQQPAVSAKDDSPPEMLNHVQRANLTKQGYKLIGSHSGVKMCRWTKSMLRGRGGCYKHSFYGIASHRCMEATPSLACANKCVFCWRHHTNPVGRSWRWAMDPADEIVARAVSLHRGMVREYAGAPGVSAERVAEGMDIRHCALSLVGEPIMYPEINALVDELHARRISSFLVTNAQFPDAIRNLRPVTQLYVSVDAATPETLKAVDRPLFADYWERFTECLRLLRDKRQRTVYRLTLVKGMNMNDVLAYAKLLDLGRPDFIEIKGVTYCGDSPASGLTMEKNVPWHHEVVEFSQALCDARNGEYALACEHAHSCCVVLARPDRFLRDGRWHTWIDYHKFHELATSGQPFTSEDYMLPTPSWAVFGAAEAGFDPAEMRWKRTKGKGKALQPSEHGTDSASNPAATSTSTTAATGNNNSNSNGGATASTHRTSFEARAAAHAAAAALPSGHISLSRTGSPKLPWAAHAPAPFPQQPLQASGPGAAAAAAPAVRAAAAAAIEERAARANAARLAAAASQAAHATPRHQAPPAPTVAPV</sequence>
<feature type="compositionally biased region" description="Low complexity" evidence="15">
    <location>
        <begin position="160"/>
        <end position="170"/>
    </location>
</feature>
<dbReference type="GO" id="GO:0031591">
    <property type="term" value="P:wybutosine biosynthetic process"/>
    <property type="evidence" value="ECO:0007669"/>
    <property type="project" value="TreeGrafter"/>
</dbReference>
<reference evidence="19" key="1">
    <citation type="submission" date="2021-01" db="EMBL/GenBank/DDBJ databases">
        <authorList>
            <person name="Corre E."/>
            <person name="Pelletier E."/>
            <person name="Niang G."/>
            <person name="Scheremetjew M."/>
            <person name="Finn R."/>
            <person name="Kale V."/>
            <person name="Holt S."/>
            <person name="Cochrane G."/>
            <person name="Meng A."/>
            <person name="Brown T."/>
            <person name="Cohen L."/>
        </authorList>
    </citation>
    <scope>NUCLEOTIDE SEQUENCE</scope>
    <source>
        <strain evidence="19">CCMP1320</strain>
    </source>
</reference>
<evidence type="ECO:0000256" key="12">
    <source>
        <dbReference type="ARBA" id="ARBA00023239"/>
    </source>
</evidence>
<comment type="pathway">
    <text evidence="2">tRNA modification; wybutosine-tRNA(Phe) biosynthesis.</text>
</comment>
<dbReference type="PANTHER" id="PTHR13930:SF0">
    <property type="entry name" value="S-ADENOSYL-L-METHIONINE-DEPENDENT TRNA 4-DEMETHYLWYOSINE SYNTHASE TYW1-RELATED"/>
    <property type="match status" value="1"/>
</dbReference>
<keyword evidence="10" id="KW-0408">Iron</keyword>
<feature type="region of interest" description="Disordered" evidence="15">
    <location>
        <begin position="798"/>
        <end position="846"/>
    </location>
</feature>
<evidence type="ECO:0000256" key="3">
    <source>
        <dbReference type="ARBA" id="ARBA00010115"/>
    </source>
</evidence>
<dbReference type="InterPro" id="IPR007197">
    <property type="entry name" value="rSAM"/>
</dbReference>
<keyword evidence="8" id="KW-0479">Metal-binding</keyword>
<feature type="chain" id="PRO_5031152896" description="tRNA 4-demethylwyosine synthase (AdoMet-dependent)" evidence="16">
    <location>
        <begin position="20"/>
        <end position="954"/>
    </location>
</feature>
<evidence type="ECO:0000256" key="16">
    <source>
        <dbReference type="SAM" id="SignalP"/>
    </source>
</evidence>
<dbReference type="InterPro" id="IPR058240">
    <property type="entry name" value="rSAM_sf"/>
</dbReference>
<dbReference type="FunFam" id="3.20.20.70:FF:000196">
    <property type="entry name" value="S-adenosyl-L-methionine-dependent tRNA 4-demethylwyosine synthase"/>
    <property type="match status" value="1"/>
</dbReference>
<name>A0A7S3VJ08_DUNTE</name>
<evidence type="ECO:0000256" key="8">
    <source>
        <dbReference type="ARBA" id="ARBA00022723"/>
    </source>
</evidence>
<keyword evidence="12" id="KW-0456">Lyase</keyword>
<keyword evidence="5" id="KW-0004">4Fe-4S</keyword>
<dbReference type="PRINTS" id="PR00369">
    <property type="entry name" value="FLAVODOXIN"/>
</dbReference>
<dbReference type="PANTHER" id="PTHR13930">
    <property type="entry name" value="S-ADENOSYL-L-METHIONINE-DEPENDENT TRNA 4-DEMETHYLWYOSINE SYNTHASE"/>
    <property type="match status" value="1"/>
</dbReference>
<feature type="domain" description="Flavodoxin-like" evidence="17">
    <location>
        <begin position="114"/>
        <end position="309"/>
    </location>
</feature>
<evidence type="ECO:0000256" key="13">
    <source>
        <dbReference type="ARBA" id="ARBA00025368"/>
    </source>
</evidence>
<dbReference type="InterPro" id="IPR008254">
    <property type="entry name" value="Flavodoxin/NO_synth"/>
</dbReference>
<feature type="compositionally biased region" description="Acidic residues" evidence="15">
    <location>
        <begin position="339"/>
        <end position="356"/>
    </location>
</feature>